<dbReference type="PANTHER" id="PTHR23513">
    <property type="entry name" value="INTEGRAL MEMBRANE EFFLUX PROTEIN-RELATED"/>
    <property type="match status" value="1"/>
</dbReference>
<dbReference type="InterPro" id="IPR010290">
    <property type="entry name" value="TM_effector"/>
</dbReference>
<evidence type="ECO:0000256" key="1">
    <source>
        <dbReference type="ARBA" id="ARBA00004651"/>
    </source>
</evidence>
<sequence length="583" mass="61509">MAPRGGKIRGDYGMTRLGIAGGLPQRHAMPATAPDSARPASAFSIPIFREVWIANLASNFGGLIQSVGASWMMVSLASSPQFVALVQASTTLPIMLLSLWAGAVADNLDRRLVMLWAQSFMLVVSAGLAVCAWLGLLSPWLLLGFTFLIGCGTAVNGPAWQASVGDMVPRPVLPGAIAFNSMGFNIARSVGPAIGGLIVAAAGAAVAFLANAVSYVGLIVVLARWRPEIPPRLLPRERLGVAMGAGLRYVAMSPNLRVVMVRAGLFGLAASAVPALMPLIARDLMGGGALTFGVLLGGFGIGAVGGALASGRLRQRLSNERIVLIGAIALALGAAATAASPFMAATIPALMLAGAGWVLSLSTFNVTVQMASPRWVVARGLALYQMTAFGGMAAGSWLFGVIAEDHGVSTALFVAAAVQVAGALLGFRVPLPQVEQLNLDPLSRWTEPETVVPIESRSGPVVITIEYRIAQKDIVTFLRVMGERSRIRRRDGARHWTLLRDLGDPLLWVERYHVATWLDYVRHNQRRTHADADNSADLAALHEGPAPPVVHRMIERQTGSLPFTRAPGSREMSGPMIDPSGSV</sequence>
<dbReference type="GO" id="GO:0022857">
    <property type="term" value="F:transmembrane transporter activity"/>
    <property type="evidence" value="ECO:0007669"/>
    <property type="project" value="InterPro"/>
</dbReference>
<dbReference type="SUPFAM" id="SSF103473">
    <property type="entry name" value="MFS general substrate transporter"/>
    <property type="match status" value="1"/>
</dbReference>
<dbReference type="InterPro" id="IPR036259">
    <property type="entry name" value="MFS_trans_sf"/>
</dbReference>
<evidence type="ECO:0000256" key="2">
    <source>
        <dbReference type="ARBA" id="ARBA00022448"/>
    </source>
</evidence>
<dbReference type="Gene3D" id="1.20.1250.20">
    <property type="entry name" value="MFS general substrate transporter like domains"/>
    <property type="match status" value="1"/>
</dbReference>
<gene>
    <name evidence="10" type="ORF">MGWOODY_Smn810</name>
</gene>
<feature type="domain" description="Major facilitator superfamily (MFS) profile" evidence="9">
    <location>
        <begin position="47"/>
        <end position="434"/>
    </location>
</feature>
<evidence type="ECO:0000313" key="10">
    <source>
        <dbReference type="EMBL" id="CUS45055.1"/>
    </source>
</evidence>
<dbReference type="CDD" id="cd06173">
    <property type="entry name" value="MFS_MefA_like"/>
    <property type="match status" value="1"/>
</dbReference>
<feature type="transmembrane region" description="Helical" evidence="8">
    <location>
        <begin position="259"/>
        <end position="281"/>
    </location>
</feature>
<keyword evidence="5 8" id="KW-1133">Transmembrane helix</keyword>
<keyword evidence="3" id="KW-1003">Cell membrane</keyword>
<feature type="transmembrane region" description="Helical" evidence="8">
    <location>
        <begin position="408"/>
        <end position="427"/>
    </location>
</feature>
<dbReference type="PROSITE" id="PS50850">
    <property type="entry name" value="MFS"/>
    <property type="match status" value="1"/>
</dbReference>
<dbReference type="GO" id="GO:0005886">
    <property type="term" value="C:plasma membrane"/>
    <property type="evidence" value="ECO:0007669"/>
    <property type="project" value="UniProtKB-SubCell"/>
</dbReference>
<evidence type="ECO:0000256" key="5">
    <source>
        <dbReference type="ARBA" id="ARBA00022989"/>
    </source>
</evidence>
<feature type="transmembrane region" description="Helical" evidence="8">
    <location>
        <begin position="287"/>
        <end position="310"/>
    </location>
</feature>
<feature type="transmembrane region" description="Helical" evidence="8">
    <location>
        <begin position="141"/>
        <end position="160"/>
    </location>
</feature>
<comment type="subcellular location">
    <subcellularLocation>
        <location evidence="1">Cell membrane</location>
        <topology evidence="1">Multi-pass membrane protein</topology>
    </subcellularLocation>
</comment>
<dbReference type="PANTHER" id="PTHR23513:SF11">
    <property type="entry name" value="STAPHYLOFERRIN A TRANSPORTER"/>
    <property type="match status" value="1"/>
</dbReference>
<keyword evidence="6 8" id="KW-0472">Membrane</keyword>
<organism evidence="10">
    <name type="scientific">hydrothermal vent metagenome</name>
    <dbReference type="NCBI Taxonomy" id="652676"/>
    <lineage>
        <taxon>unclassified sequences</taxon>
        <taxon>metagenomes</taxon>
        <taxon>ecological metagenomes</taxon>
    </lineage>
</organism>
<evidence type="ECO:0000256" key="4">
    <source>
        <dbReference type="ARBA" id="ARBA00022692"/>
    </source>
</evidence>
<evidence type="ECO:0000256" key="8">
    <source>
        <dbReference type="SAM" id="Phobius"/>
    </source>
</evidence>
<dbReference type="Pfam" id="PF05977">
    <property type="entry name" value="MFS_3"/>
    <property type="match status" value="1"/>
</dbReference>
<evidence type="ECO:0000256" key="6">
    <source>
        <dbReference type="ARBA" id="ARBA00023136"/>
    </source>
</evidence>
<feature type="transmembrane region" description="Helical" evidence="8">
    <location>
        <begin position="82"/>
        <end position="101"/>
    </location>
</feature>
<dbReference type="InterPro" id="IPR020846">
    <property type="entry name" value="MFS_dom"/>
</dbReference>
<name>A0A160TJ61_9ZZZZ</name>
<dbReference type="AlphaFoldDB" id="A0A160TJ61"/>
<accession>A0A160TJ61</accession>
<feature type="transmembrane region" description="Helical" evidence="8">
    <location>
        <begin position="349"/>
        <end position="368"/>
    </location>
</feature>
<evidence type="ECO:0000256" key="3">
    <source>
        <dbReference type="ARBA" id="ARBA00022475"/>
    </source>
</evidence>
<evidence type="ECO:0000256" key="7">
    <source>
        <dbReference type="SAM" id="MobiDB-lite"/>
    </source>
</evidence>
<dbReference type="EMBL" id="CZQE01000204">
    <property type="protein sequence ID" value="CUS45055.1"/>
    <property type="molecule type" value="Genomic_DNA"/>
</dbReference>
<feature type="region of interest" description="Disordered" evidence="7">
    <location>
        <begin position="560"/>
        <end position="583"/>
    </location>
</feature>
<protein>
    <submittedName>
        <fullName evidence="10">MFS permease</fullName>
    </submittedName>
</protein>
<feature type="transmembrane region" description="Helical" evidence="8">
    <location>
        <begin position="197"/>
        <end position="223"/>
    </location>
</feature>
<reference evidence="10" key="1">
    <citation type="submission" date="2015-10" db="EMBL/GenBank/DDBJ databases">
        <authorList>
            <person name="Gilbert D.G."/>
        </authorList>
    </citation>
    <scope>NUCLEOTIDE SEQUENCE</scope>
</reference>
<evidence type="ECO:0000259" key="9">
    <source>
        <dbReference type="PROSITE" id="PS50850"/>
    </source>
</evidence>
<keyword evidence="2" id="KW-0813">Transport</keyword>
<keyword evidence="4 8" id="KW-0812">Transmembrane</keyword>
<feature type="transmembrane region" description="Helical" evidence="8">
    <location>
        <begin position="322"/>
        <end position="343"/>
    </location>
</feature>
<feature type="transmembrane region" description="Helical" evidence="8">
    <location>
        <begin position="113"/>
        <end position="135"/>
    </location>
</feature>
<proteinExistence type="predicted"/>
<feature type="transmembrane region" description="Helical" evidence="8">
    <location>
        <begin position="380"/>
        <end position="402"/>
    </location>
</feature>